<gene>
    <name evidence="8" type="ORF">HHK36_019834</name>
</gene>
<dbReference type="SUPFAM" id="SSF53756">
    <property type="entry name" value="UDP-Glycosyltransferase/glycogen phosphorylase"/>
    <property type="match status" value="1"/>
</dbReference>
<dbReference type="Pfam" id="PF00201">
    <property type="entry name" value="UDPGT"/>
    <property type="match status" value="1"/>
</dbReference>
<evidence type="ECO:0000259" key="7">
    <source>
        <dbReference type="Pfam" id="PF26168"/>
    </source>
</evidence>
<dbReference type="Pfam" id="PF26168">
    <property type="entry name" value="Glyco_transf_N"/>
    <property type="match status" value="1"/>
</dbReference>
<dbReference type="EC" id="2.4.1.-" evidence="5"/>
<dbReference type="OrthoDB" id="5835829at2759"/>
<dbReference type="PANTHER" id="PTHR48047:SF61">
    <property type="entry name" value="OS04G0273600 PROTEIN"/>
    <property type="match status" value="1"/>
</dbReference>
<proteinExistence type="inferred from homology"/>
<feature type="compositionally biased region" description="Basic and acidic residues" evidence="6">
    <location>
        <begin position="1"/>
        <end position="13"/>
    </location>
</feature>
<protein>
    <recommendedName>
        <fullName evidence="5">Glycosyltransferase</fullName>
        <ecNumber evidence="5">2.4.1.-</ecNumber>
    </recommendedName>
</protein>
<evidence type="ECO:0000256" key="3">
    <source>
        <dbReference type="ARBA" id="ARBA00022679"/>
    </source>
</evidence>
<evidence type="ECO:0000256" key="2">
    <source>
        <dbReference type="ARBA" id="ARBA00022676"/>
    </source>
</evidence>
<keyword evidence="2 4" id="KW-0328">Glycosyltransferase</keyword>
<evidence type="ECO:0000256" key="4">
    <source>
        <dbReference type="RuleBase" id="RU003718"/>
    </source>
</evidence>
<comment type="caution">
    <text evidence="8">The sequence shown here is derived from an EMBL/GenBank/DDBJ whole genome shotgun (WGS) entry which is preliminary data.</text>
</comment>
<dbReference type="PANTHER" id="PTHR48047">
    <property type="entry name" value="GLYCOSYLTRANSFERASE"/>
    <property type="match status" value="1"/>
</dbReference>
<name>A0A834YUG6_TETSI</name>
<evidence type="ECO:0000313" key="8">
    <source>
        <dbReference type="EMBL" id="KAF8395879.1"/>
    </source>
</evidence>
<sequence length="539" mass="60232">MGPRKFREGERKSSNSTDGAFDVMPVAGAGVGGGLVELELELAMAQREEKNVVIFPFMAQGHLIPFLALAFQIEQRKGYTVTLVNTPLNIKKLRSSLPPNTTIRLAELPFCSADHGLPPHSENTDVLPHPLIIRLLESTISLKPSFKSLISDLTLNQNLLCIIADMFFGWTVDIAYEFGVFHSFFISAGAYGTAIFFSLLLHLPQHETDSDDEFSLPDFPQVSRIHSSQLPYYLKNTDGDSNSWSIFLKREFLQWLNSDGLLVNTVEDLDQPGLQYFRRTTNRPVWSIGPTLSSMARPLPSKEAAGISPDFCLEWLDNHPPASVIYVSFGSQNRVSASQMMELAMALDASGKNFIWVVRPPVGFDIGSEFRAGEWLPEGFEGRMKDCNRGLLVRKWAPQLEILAHKSTGAFVSHCGWNSVLESLSHGVPIIGWPMAAEQFFNAKLLEEEIGVCVEVARGNECEVRHEEIARVIELVMNGGDKGEEMRRKACEVKEIIKDSIRDDDEGFKGSSVKAMDDFFDEALSMKKTKERENQNKIP</sequence>
<accession>A0A834YUG6</accession>
<dbReference type="Proteomes" id="UP000655225">
    <property type="component" value="Unassembled WGS sequence"/>
</dbReference>
<dbReference type="CDD" id="cd03784">
    <property type="entry name" value="GT1_Gtf-like"/>
    <property type="match status" value="1"/>
</dbReference>
<evidence type="ECO:0000313" key="9">
    <source>
        <dbReference type="Proteomes" id="UP000655225"/>
    </source>
</evidence>
<dbReference type="Gene3D" id="3.40.50.2000">
    <property type="entry name" value="Glycogen Phosphorylase B"/>
    <property type="match status" value="2"/>
</dbReference>
<dbReference type="OMA" id="DASIIQW"/>
<dbReference type="InterPro" id="IPR002213">
    <property type="entry name" value="UDP_glucos_trans"/>
</dbReference>
<dbReference type="FunFam" id="3.40.50.2000:FF:000103">
    <property type="entry name" value="Glycosyltransferase"/>
    <property type="match status" value="1"/>
</dbReference>
<dbReference type="FunFam" id="3.40.50.2000:FF:000064">
    <property type="entry name" value="Glycosyltransferase"/>
    <property type="match status" value="1"/>
</dbReference>
<feature type="region of interest" description="Disordered" evidence="6">
    <location>
        <begin position="1"/>
        <end position="21"/>
    </location>
</feature>
<dbReference type="EMBL" id="JABCRI010000013">
    <property type="protein sequence ID" value="KAF8395879.1"/>
    <property type="molecule type" value="Genomic_DNA"/>
</dbReference>
<dbReference type="InterPro" id="IPR035595">
    <property type="entry name" value="UDP_glycos_trans_CS"/>
</dbReference>
<organism evidence="8 9">
    <name type="scientific">Tetracentron sinense</name>
    <name type="common">Spur-leaf</name>
    <dbReference type="NCBI Taxonomy" id="13715"/>
    <lineage>
        <taxon>Eukaryota</taxon>
        <taxon>Viridiplantae</taxon>
        <taxon>Streptophyta</taxon>
        <taxon>Embryophyta</taxon>
        <taxon>Tracheophyta</taxon>
        <taxon>Spermatophyta</taxon>
        <taxon>Magnoliopsida</taxon>
        <taxon>Trochodendrales</taxon>
        <taxon>Trochodendraceae</taxon>
        <taxon>Tetracentron</taxon>
    </lineage>
</organism>
<comment type="similarity">
    <text evidence="1 4">Belongs to the UDP-glycosyltransferase family.</text>
</comment>
<reference evidence="8 9" key="1">
    <citation type="submission" date="2020-04" db="EMBL/GenBank/DDBJ databases">
        <title>Plant Genome Project.</title>
        <authorList>
            <person name="Zhang R.-G."/>
        </authorList>
    </citation>
    <scope>NUCLEOTIDE SEQUENCE [LARGE SCALE GENOMIC DNA]</scope>
    <source>
        <strain evidence="8">YNK0</strain>
        <tissue evidence="8">Leaf</tissue>
    </source>
</reference>
<dbReference type="InterPro" id="IPR058980">
    <property type="entry name" value="Glyco_transf_N"/>
</dbReference>
<keyword evidence="3 4" id="KW-0808">Transferase</keyword>
<evidence type="ECO:0000256" key="6">
    <source>
        <dbReference type="SAM" id="MobiDB-lite"/>
    </source>
</evidence>
<evidence type="ECO:0000256" key="1">
    <source>
        <dbReference type="ARBA" id="ARBA00009995"/>
    </source>
</evidence>
<dbReference type="GO" id="GO:0035251">
    <property type="term" value="F:UDP-glucosyltransferase activity"/>
    <property type="evidence" value="ECO:0007669"/>
    <property type="project" value="TreeGrafter"/>
</dbReference>
<dbReference type="PROSITE" id="PS00375">
    <property type="entry name" value="UDPGT"/>
    <property type="match status" value="1"/>
</dbReference>
<dbReference type="AlphaFoldDB" id="A0A834YUG6"/>
<keyword evidence="9" id="KW-1185">Reference proteome</keyword>
<evidence type="ECO:0000256" key="5">
    <source>
        <dbReference type="RuleBase" id="RU362057"/>
    </source>
</evidence>
<feature type="domain" description="Glycosyltransferase N-terminal" evidence="7">
    <location>
        <begin position="51"/>
        <end position="290"/>
    </location>
</feature>